<dbReference type="PANTHER" id="PTHR31107">
    <property type="entry name" value="APOPTOGENIC PROTEIN 1, MITOCHONDRIAL"/>
    <property type="match status" value="1"/>
</dbReference>
<dbReference type="AlphaFoldDB" id="A0A8B8C5Y1"/>
<comment type="similarity">
    <text evidence="2">Belongs to the COA8 family.</text>
</comment>
<dbReference type="OrthoDB" id="6246201at2759"/>
<keyword evidence="5" id="KW-0496">Mitochondrion</keyword>
<keyword evidence="3" id="KW-0999">Mitochondrion inner membrane</keyword>
<evidence type="ECO:0000256" key="2">
    <source>
        <dbReference type="ARBA" id="ARBA00005453"/>
    </source>
</evidence>
<keyword evidence="6" id="KW-0472">Membrane</keyword>
<evidence type="ECO:0000313" key="8">
    <source>
        <dbReference type="RefSeq" id="XP_022311117.1"/>
    </source>
</evidence>
<dbReference type="KEGG" id="cvn:111116418"/>
<reference evidence="8" key="1">
    <citation type="submission" date="2025-08" db="UniProtKB">
        <authorList>
            <consortium name="RefSeq"/>
        </authorList>
    </citation>
    <scope>IDENTIFICATION</scope>
    <source>
        <tissue evidence="8">Whole sample</tissue>
    </source>
</reference>
<evidence type="ECO:0000256" key="1">
    <source>
        <dbReference type="ARBA" id="ARBA00004443"/>
    </source>
</evidence>
<evidence type="ECO:0000256" key="4">
    <source>
        <dbReference type="ARBA" id="ARBA00022946"/>
    </source>
</evidence>
<name>A0A8B8C5Y1_CRAVI</name>
<gene>
    <name evidence="8" type="primary">LOC111116418</name>
</gene>
<dbReference type="GeneID" id="111116418"/>
<dbReference type="Pfam" id="PF10231">
    <property type="entry name" value="COA8"/>
    <property type="match status" value="1"/>
</dbReference>
<proteinExistence type="inferred from homology"/>
<dbReference type="PANTHER" id="PTHR31107:SF2">
    <property type="entry name" value="CYTOCHROME C OXIDASE ASSEMBLY FACTOR 8"/>
    <property type="match status" value="1"/>
</dbReference>
<evidence type="ECO:0000256" key="6">
    <source>
        <dbReference type="ARBA" id="ARBA00023136"/>
    </source>
</evidence>
<keyword evidence="4" id="KW-0809">Transit peptide</keyword>
<organism evidence="7 8">
    <name type="scientific">Crassostrea virginica</name>
    <name type="common">Eastern oyster</name>
    <dbReference type="NCBI Taxonomy" id="6565"/>
    <lineage>
        <taxon>Eukaryota</taxon>
        <taxon>Metazoa</taxon>
        <taxon>Spiralia</taxon>
        <taxon>Lophotrochozoa</taxon>
        <taxon>Mollusca</taxon>
        <taxon>Bivalvia</taxon>
        <taxon>Autobranchia</taxon>
        <taxon>Pteriomorphia</taxon>
        <taxon>Ostreida</taxon>
        <taxon>Ostreoidea</taxon>
        <taxon>Ostreidae</taxon>
        <taxon>Crassostrea</taxon>
    </lineage>
</organism>
<evidence type="ECO:0000256" key="5">
    <source>
        <dbReference type="ARBA" id="ARBA00023128"/>
    </source>
</evidence>
<accession>A0A8B8C5Y1</accession>
<dbReference type="RefSeq" id="XP_022311117.1">
    <property type="nucleotide sequence ID" value="XM_022455409.1"/>
</dbReference>
<comment type="subcellular location">
    <subcellularLocation>
        <location evidence="1">Mitochondrion inner membrane</location>
        <topology evidence="1">Peripheral membrane protein</topology>
        <orientation evidence="1">Matrix side</orientation>
    </subcellularLocation>
</comment>
<sequence>MKNVVRRRYVKNLATNINRLVCLVQIRDAHNQRSNELNIHNIPPPSKKFDLIGPADKKSNLRPVVFHVPHNETSLQCHYRQMRKETHEWNQAFWADHNEKFFKEKEDFVKRKLKEKQLSVEGPEARLSADELSEFYKEFLDKNFVLHANYNREWYKKNLRLLYPAFQVFLEKIYNKVFKR</sequence>
<dbReference type="GO" id="GO:0097193">
    <property type="term" value="P:intrinsic apoptotic signaling pathway"/>
    <property type="evidence" value="ECO:0007669"/>
    <property type="project" value="InterPro"/>
</dbReference>
<keyword evidence="7" id="KW-1185">Reference proteome</keyword>
<protein>
    <submittedName>
        <fullName evidence="8">Apoptogenic protein 1, mitochondrial-like</fullName>
    </submittedName>
</protein>
<dbReference type="InterPro" id="IPR018796">
    <property type="entry name" value="COA8"/>
</dbReference>
<evidence type="ECO:0000313" key="7">
    <source>
        <dbReference type="Proteomes" id="UP000694844"/>
    </source>
</evidence>
<evidence type="ECO:0000256" key="3">
    <source>
        <dbReference type="ARBA" id="ARBA00022792"/>
    </source>
</evidence>
<dbReference type="Proteomes" id="UP000694844">
    <property type="component" value="Chromosome 10"/>
</dbReference>
<dbReference type="GO" id="GO:0005743">
    <property type="term" value="C:mitochondrial inner membrane"/>
    <property type="evidence" value="ECO:0007669"/>
    <property type="project" value="UniProtKB-SubCell"/>
</dbReference>